<dbReference type="EMBL" id="HBIW01018720">
    <property type="protein sequence ID" value="CAE0700685.1"/>
    <property type="molecule type" value="Transcribed_RNA"/>
</dbReference>
<accession>A0A7S4A1D1</accession>
<keyword evidence="4" id="KW-1185">Reference proteome</keyword>
<dbReference type="Gene3D" id="2.30.30.100">
    <property type="match status" value="1"/>
</dbReference>
<organism evidence="2">
    <name type="scientific">Pelagomonas calceolata</name>
    <dbReference type="NCBI Taxonomy" id="35677"/>
    <lineage>
        <taxon>Eukaryota</taxon>
        <taxon>Sar</taxon>
        <taxon>Stramenopiles</taxon>
        <taxon>Ochrophyta</taxon>
        <taxon>Pelagophyceae</taxon>
        <taxon>Pelagomonadales</taxon>
        <taxon>Pelagomonadaceae</taxon>
        <taxon>Pelagomonas</taxon>
    </lineage>
</organism>
<dbReference type="SMART" id="SM00651">
    <property type="entry name" value="Sm"/>
    <property type="match status" value="1"/>
</dbReference>
<dbReference type="SUPFAM" id="SSF50182">
    <property type="entry name" value="Sm-like ribonucleoproteins"/>
    <property type="match status" value="1"/>
</dbReference>
<evidence type="ECO:0000313" key="4">
    <source>
        <dbReference type="Proteomes" id="UP000789595"/>
    </source>
</evidence>
<dbReference type="InterPro" id="IPR047575">
    <property type="entry name" value="Sm"/>
</dbReference>
<protein>
    <recommendedName>
        <fullName evidence="1">Sm domain-containing protein</fullName>
    </recommendedName>
</protein>
<dbReference type="Proteomes" id="UP000789595">
    <property type="component" value="Unassembled WGS sequence"/>
</dbReference>
<dbReference type="GO" id="GO:0005683">
    <property type="term" value="C:U7 snRNP"/>
    <property type="evidence" value="ECO:0007669"/>
    <property type="project" value="TreeGrafter"/>
</dbReference>
<gene>
    <name evidence="2" type="ORF">PCAL00307_LOCUS16121</name>
    <name evidence="3" type="ORF">PECAL_3P07970</name>
</gene>
<dbReference type="PROSITE" id="PS52002">
    <property type="entry name" value="SM"/>
    <property type="match status" value="1"/>
</dbReference>
<dbReference type="InterPro" id="IPR001163">
    <property type="entry name" value="Sm_dom_euk/arc"/>
</dbReference>
<dbReference type="OrthoDB" id="437526at2759"/>
<dbReference type="Pfam" id="PF01423">
    <property type="entry name" value="LSM"/>
    <property type="match status" value="1"/>
</dbReference>
<dbReference type="PANTHER" id="PTHR21415:SF1">
    <property type="entry name" value="U7 SNRNA-ASSOCIATED SM-LIKE PROTEIN LSM11"/>
    <property type="match status" value="1"/>
</dbReference>
<evidence type="ECO:0000313" key="3">
    <source>
        <dbReference type="EMBL" id="CAH0370884.1"/>
    </source>
</evidence>
<feature type="domain" description="Sm" evidence="1">
    <location>
        <begin position="145"/>
        <end position="228"/>
    </location>
</feature>
<reference evidence="2" key="1">
    <citation type="submission" date="2021-01" db="EMBL/GenBank/DDBJ databases">
        <authorList>
            <person name="Corre E."/>
            <person name="Pelletier E."/>
            <person name="Niang G."/>
            <person name="Scheremetjew M."/>
            <person name="Finn R."/>
            <person name="Kale V."/>
            <person name="Holt S."/>
            <person name="Cochrane G."/>
            <person name="Meng A."/>
            <person name="Brown T."/>
            <person name="Cohen L."/>
        </authorList>
    </citation>
    <scope>NUCLEOTIDE SEQUENCE</scope>
    <source>
        <strain evidence="2">CCMP1756</strain>
    </source>
</reference>
<dbReference type="PANTHER" id="PTHR21415">
    <property type="entry name" value="U7 SNRNA-ASSOCIATED SM-LIKE PROTEIN LSM11"/>
    <property type="match status" value="1"/>
</dbReference>
<name>A0A7S4A1D1_9STRA</name>
<proteinExistence type="predicted"/>
<dbReference type="InterPro" id="IPR039267">
    <property type="entry name" value="Lsm11"/>
</dbReference>
<dbReference type="AlphaFoldDB" id="A0A7S4A1D1"/>
<reference evidence="3" key="2">
    <citation type="submission" date="2021-11" db="EMBL/GenBank/DDBJ databases">
        <authorList>
            <consortium name="Genoscope - CEA"/>
            <person name="William W."/>
        </authorList>
    </citation>
    <scope>NUCLEOTIDE SEQUENCE</scope>
</reference>
<dbReference type="GO" id="GO:0071209">
    <property type="term" value="F:U7 snRNA binding"/>
    <property type="evidence" value="ECO:0007669"/>
    <property type="project" value="InterPro"/>
</dbReference>
<dbReference type="InterPro" id="IPR010920">
    <property type="entry name" value="LSM_dom_sf"/>
</dbReference>
<sequence>MADEDAFARRVRAFYEAHNPERLDLVPEIVSKYRNQQDKLWAKLEKKYPGTATSRDDRLDFRSRAFDARAALCEPGLRPPVPNAPPLDNLSKFRPFLPHSSEYHDTRVKQGAHHVVREPSATSTNRGVALLSQVTDTLREGPHSLLWRALRDRVRVRVTLRRINSIRGVVVGHLKAFDRHMNLLLVDAAETTTPKMRNPARARPRTRHLAQVLVRGDNVVLVALEGGSSSRPRPDR</sequence>
<dbReference type="EMBL" id="CAKKNE010000003">
    <property type="protein sequence ID" value="CAH0370884.1"/>
    <property type="molecule type" value="Genomic_DNA"/>
</dbReference>
<evidence type="ECO:0000259" key="1">
    <source>
        <dbReference type="PROSITE" id="PS52002"/>
    </source>
</evidence>
<dbReference type="GO" id="GO:0006398">
    <property type="term" value="P:mRNA 3'-end processing by stem-loop binding and cleavage"/>
    <property type="evidence" value="ECO:0007669"/>
    <property type="project" value="TreeGrafter"/>
</dbReference>
<evidence type="ECO:0000313" key="2">
    <source>
        <dbReference type="EMBL" id="CAE0700685.1"/>
    </source>
</evidence>